<comment type="caution">
    <text evidence="1">The sequence shown here is derived from an EMBL/GenBank/DDBJ whole genome shotgun (WGS) entry which is preliminary data.</text>
</comment>
<dbReference type="GO" id="GO:1990414">
    <property type="term" value="P:replication-born double-strand break repair via sister chromatid exchange"/>
    <property type="evidence" value="ECO:0007669"/>
    <property type="project" value="TreeGrafter"/>
</dbReference>
<dbReference type="GO" id="GO:0003682">
    <property type="term" value="F:chromatin binding"/>
    <property type="evidence" value="ECO:0007669"/>
    <property type="project" value="TreeGrafter"/>
</dbReference>
<protein>
    <submittedName>
        <fullName evidence="1">Uncharacterized protein</fullName>
    </submittedName>
</protein>
<dbReference type="InterPro" id="IPR039781">
    <property type="entry name" value="Rad21/Rec8-like"/>
</dbReference>
<reference evidence="1 2" key="1">
    <citation type="submission" date="2022-01" db="EMBL/GenBank/DDBJ databases">
        <authorList>
            <person name="Xiong W."/>
            <person name="Schranz E."/>
        </authorList>
    </citation>
    <scope>NUCLEOTIDE SEQUENCE [LARGE SCALE GENOMIC DNA]</scope>
</reference>
<organism evidence="1 2">
    <name type="scientific">Lactuca virosa</name>
    <dbReference type="NCBI Taxonomy" id="75947"/>
    <lineage>
        <taxon>Eukaryota</taxon>
        <taxon>Viridiplantae</taxon>
        <taxon>Streptophyta</taxon>
        <taxon>Embryophyta</taxon>
        <taxon>Tracheophyta</taxon>
        <taxon>Spermatophyta</taxon>
        <taxon>Magnoliopsida</taxon>
        <taxon>eudicotyledons</taxon>
        <taxon>Gunneridae</taxon>
        <taxon>Pentapetalae</taxon>
        <taxon>asterids</taxon>
        <taxon>campanulids</taxon>
        <taxon>Asterales</taxon>
        <taxon>Asteraceae</taxon>
        <taxon>Cichorioideae</taxon>
        <taxon>Cichorieae</taxon>
        <taxon>Lactucinae</taxon>
        <taxon>Lactuca</taxon>
    </lineage>
</organism>
<dbReference type="Proteomes" id="UP001157418">
    <property type="component" value="Unassembled WGS sequence"/>
</dbReference>
<dbReference type="AlphaFoldDB" id="A0AAU9N762"/>
<keyword evidence="2" id="KW-1185">Reference proteome</keyword>
<gene>
    <name evidence="1" type="ORF">LVIROSA_LOCUS21647</name>
</gene>
<sequence length="188" mass="21808">MDLPSVGMDSSIDINSKYIDNKTDEIKINIASPEKTSEAKDEVEVVVVVVVGPEVVTFALTFFGYDKIELEYSPVQNNTDFLNFDDEVDNDVEEPDEDLSDIEEKHLIDNCGWSSRTKVVGKYLQNMFNKEEENGRKALRMNNLLSGKLARRHQECFSKLWFLKQMIISTWNRVMRLRTLRYCHDRSS</sequence>
<dbReference type="GO" id="GO:0008278">
    <property type="term" value="C:cohesin complex"/>
    <property type="evidence" value="ECO:0007669"/>
    <property type="project" value="InterPro"/>
</dbReference>
<dbReference type="PANTHER" id="PTHR12585:SF69">
    <property type="entry name" value="FI11703P"/>
    <property type="match status" value="1"/>
</dbReference>
<evidence type="ECO:0000313" key="1">
    <source>
        <dbReference type="EMBL" id="CAH1435186.1"/>
    </source>
</evidence>
<dbReference type="EMBL" id="CAKMRJ010004407">
    <property type="protein sequence ID" value="CAH1435186.1"/>
    <property type="molecule type" value="Genomic_DNA"/>
</dbReference>
<evidence type="ECO:0000313" key="2">
    <source>
        <dbReference type="Proteomes" id="UP001157418"/>
    </source>
</evidence>
<accession>A0AAU9N762</accession>
<proteinExistence type="predicted"/>
<dbReference type="PANTHER" id="PTHR12585">
    <property type="entry name" value="SCC1 / RAD21 FAMILY MEMBER"/>
    <property type="match status" value="1"/>
</dbReference>
<dbReference type="GO" id="GO:0007062">
    <property type="term" value="P:sister chromatid cohesion"/>
    <property type="evidence" value="ECO:0007669"/>
    <property type="project" value="InterPro"/>
</dbReference>
<name>A0AAU9N762_9ASTR</name>